<proteinExistence type="inferred from homology"/>
<dbReference type="SUPFAM" id="SSF56300">
    <property type="entry name" value="Metallo-dependent phosphatases"/>
    <property type="match status" value="1"/>
</dbReference>
<protein>
    <submittedName>
        <fullName evidence="6">3',5'-cyclic AMP phosphodiesterase CpdA</fullName>
    </submittedName>
</protein>
<evidence type="ECO:0000256" key="4">
    <source>
        <dbReference type="ARBA" id="ARBA00025742"/>
    </source>
</evidence>
<dbReference type="Proteomes" id="UP000198925">
    <property type="component" value="Unassembled WGS sequence"/>
</dbReference>
<name>A0A1G7CJK5_9PROT</name>
<evidence type="ECO:0000256" key="2">
    <source>
        <dbReference type="ARBA" id="ARBA00022801"/>
    </source>
</evidence>
<accession>A0A1G7CJK5</accession>
<evidence type="ECO:0000259" key="5">
    <source>
        <dbReference type="Pfam" id="PF00149"/>
    </source>
</evidence>
<keyword evidence="3" id="KW-0408">Iron</keyword>
<dbReference type="Gene3D" id="3.60.21.10">
    <property type="match status" value="1"/>
</dbReference>
<dbReference type="PANTHER" id="PTHR42988:SF2">
    <property type="entry name" value="CYCLIC NUCLEOTIDE PHOSPHODIESTERASE CBUA0032-RELATED"/>
    <property type="match status" value="1"/>
</dbReference>
<sequence length="291" mass="30967">MSFTLAHLSDLHLPVPPGALHPLGQLAGKRLLAYLALRRKRRRSLPADALLADIAAAGPDHLVVTGDLTSLALPGEFASSRAWLERLGPPGRVTVIPGNHDATVAVPWESGIGIWQPWMADDVPGVGAAPFPFLHRRGPIALIGLSSAVPTMPGSAEGWLGAAQLARLPALLDAAGREGLFRAVLVHHPPVLGPGGWRKALRDRAALCVLLARHGVELVLHGHHHVPLQATLPGPARPIPVLGAPQALAAGQHWPGWLLHRITRTGNGWHRETTLRLQNPATAEFRSLAMD</sequence>
<dbReference type="PANTHER" id="PTHR42988">
    <property type="entry name" value="PHOSPHOHYDROLASE"/>
    <property type="match status" value="1"/>
</dbReference>
<keyword evidence="1" id="KW-0479">Metal-binding</keyword>
<evidence type="ECO:0000313" key="6">
    <source>
        <dbReference type="EMBL" id="SDE38615.1"/>
    </source>
</evidence>
<dbReference type="EMBL" id="FMZX01000032">
    <property type="protein sequence ID" value="SDE38615.1"/>
    <property type="molecule type" value="Genomic_DNA"/>
</dbReference>
<keyword evidence="2" id="KW-0378">Hydrolase</keyword>
<comment type="similarity">
    <text evidence="4">Belongs to the cyclic nucleotide phosphodiesterase class-III family.</text>
</comment>
<dbReference type="RefSeq" id="WP_090665093.1">
    <property type="nucleotide sequence ID" value="NZ_FMZX01000032.1"/>
</dbReference>
<gene>
    <name evidence="6" type="ORF">SAMN04487779_103213</name>
</gene>
<feature type="domain" description="Calcineurin-like phosphoesterase" evidence="5">
    <location>
        <begin position="4"/>
        <end position="227"/>
    </location>
</feature>
<dbReference type="GO" id="GO:0016787">
    <property type="term" value="F:hydrolase activity"/>
    <property type="evidence" value="ECO:0007669"/>
    <property type="project" value="UniProtKB-KW"/>
</dbReference>
<organism evidence="6 7">
    <name type="scientific">Belnapia rosea</name>
    <dbReference type="NCBI Taxonomy" id="938405"/>
    <lineage>
        <taxon>Bacteria</taxon>
        <taxon>Pseudomonadati</taxon>
        <taxon>Pseudomonadota</taxon>
        <taxon>Alphaproteobacteria</taxon>
        <taxon>Acetobacterales</taxon>
        <taxon>Roseomonadaceae</taxon>
        <taxon>Belnapia</taxon>
    </lineage>
</organism>
<dbReference type="InterPro" id="IPR004843">
    <property type="entry name" value="Calcineurin-like_PHP"/>
</dbReference>
<evidence type="ECO:0000313" key="7">
    <source>
        <dbReference type="Proteomes" id="UP000198925"/>
    </source>
</evidence>
<evidence type="ECO:0000256" key="1">
    <source>
        <dbReference type="ARBA" id="ARBA00022723"/>
    </source>
</evidence>
<reference evidence="6 7" key="1">
    <citation type="submission" date="2016-10" db="EMBL/GenBank/DDBJ databases">
        <authorList>
            <person name="de Groot N.N."/>
        </authorList>
    </citation>
    <scope>NUCLEOTIDE SEQUENCE [LARGE SCALE GENOMIC DNA]</scope>
    <source>
        <strain evidence="6 7">CPCC 100156</strain>
    </source>
</reference>
<dbReference type="GO" id="GO:0046872">
    <property type="term" value="F:metal ion binding"/>
    <property type="evidence" value="ECO:0007669"/>
    <property type="project" value="UniProtKB-KW"/>
</dbReference>
<dbReference type="Pfam" id="PF00149">
    <property type="entry name" value="Metallophos"/>
    <property type="match status" value="1"/>
</dbReference>
<evidence type="ECO:0000256" key="3">
    <source>
        <dbReference type="ARBA" id="ARBA00023004"/>
    </source>
</evidence>
<dbReference type="InterPro" id="IPR029052">
    <property type="entry name" value="Metallo-depent_PP-like"/>
</dbReference>
<dbReference type="InterPro" id="IPR050884">
    <property type="entry name" value="CNP_phosphodiesterase-III"/>
</dbReference>
<dbReference type="AlphaFoldDB" id="A0A1G7CJK5"/>
<keyword evidence="7" id="KW-1185">Reference proteome</keyword>
<dbReference type="STRING" id="938405.SAMN02927895_05405"/>